<dbReference type="RefSeq" id="WP_330973811.1">
    <property type="nucleotide sequence ID" value="NZ_JAZGLY010000002.1"/>
</dbReference>
<dbReference type="EMBL" id="JAZGLY010000002">
    <property type="protein sequence ID" value="MEE6186402.1"/>
    <property type="molecule type" value="Genomic_DNA"/>
</dbReference>
<dbReference type="InterPro" id="IPR011129">
    <property type="entry name" value="CSD"/>
</dbReference>
<keyword evidence="4" id="KW-1185">Reference proteome</keyword>
<feature type="domain" description="CSD" evidence="2">
    <location>
        <begin position="82"/>
        <end position="143"/>
    </location>
</feature>
<reference evidence="3 4" key="1">
    <citation type="submission" date="2024-01" db="EMBL/GenBank/DDBJ databases">
        <title>Niabella digestum sp. nov., isolated from waste digestion system.</title>
        <authorList>
            <person name="Zhang L."/>
        </authorList>
    </citation>
    <scope>NUCLEOTIDE SEQUENCE [LARGE SCALE GENOMIC DNA]</scope>
    <source>
        <strain evidence="3 4">A18</strain>
    </source>
</reference>
<gene>
    <name evidence="3" type="ORF">V2H41_03865</name>
</gene>
<accession>A0ABU7REI8</accession>
<sequence>MAGWNKREREQKKRNAKQQKEEKRQERKENSKKGKGLDEMLAYVDENGNLTDTPPDKRPPADIDSIPPTVANSNALQPTDTVRKGVVSYFDPAKGYGFIRDLKTQESFFAHINASSIELKVGLNVSFEVQKGPRGFFAANITASA</sequence>
<dbReference type="Proteomes" id="UP001357452">
    <property type="component" value="Unassembled WGS sequence"/>
</dbReference>
<dbReference type="Gene3D" id="2.40.50.140">
    <property type="entry name" value="Nucleic acid-binding proteins"/>
    <property type="match status" value="1"/>
</dbReference>
<dbReference type="InterPro" id="IPR002059">
    <property type="entry name" value="CSP_DNA-bd"/>
</dbReference>
<feature type="region of interest" description="Disordered" evidence="1">
    <location>
        <begin position="1"/>
        <end position="77"/>
    </location>
</feature>
<dbReference type="PRINTS" id="PR00050">
    <property type="entry name" value="COLDSHOCK"/>
</dbReference>
<dbReference type="Pfam" id="PF00313">
    <property type="entry name" value="CSD"/>
    <property type="match status" value="1"/>
</dbReference>
<comment type="caution">
    <text evidence="3">The sequence shown here is derived from an EMBL/GenBank/DDBJ whole genome shotgun (WGS) entry which is preliminary data.</text>
</comment>
<evidence type="ECO:0000313" key="4">
    <source>
        <dbReference type="Proteomes" id="UP001357452"/>
    </source>
</evidence>
<proteinExistence type="predicted"/>
<evidence type="ECO:0000313" key="3">
    <source>
        <dbReference type="EMBL" id="MEE6186402.1"/>
    </source>
</evidence>
<organism evidence="3 4">
    <name type="scientific">Niabella digestorum</name>
    <dbReference type="NCBI Taxonomy" id="3117701"/>
    <lineage>
        <taxon>Bacteria</taxon>
        <taxon>Pseudomonadati</taxon>
        <taxon>Bacteroidota</taxon>
        <taxon>Chitinophagia</taxon>
        <taxon>Chitinophagales</taxon>
        <taxon>Chitinophagaceae</taxon>
        <taxon>Niabella</taxon>
    </lineage>
</organism>
<protein>
    <submittedName>
        <fullName evidence="3">Cold shock domain-containing protein</fullName>
    </submittedName>
</protein>
<evidence type="ECO:0000256" key="1">
    <source>
        <dbReference type="SAM" id="MobiDB-lite"/>
    </source>
</evidence>
<feature type="compositionally biased region" description="Basic and acidic residues" evidence="1">
    <location>
        <begin position="1"/>
        <end position="38"/>
    </location>
</feature>
<evidence type="ECO:0000259" key="2">
    <source>
        <dbReference type="PROSITE" id="PS51857"/>
    </source>
</evidence>
<dbReference type="SMART" id="SM00357">
    <property type="entry name" value="CSP"/>
    <property type="match status" value="1"/>
</dbReference>
<dbReference type="InterPro" id="IPR012340">
    <property type="entry name" value="NA-bd_OB-fold"/>
</dbReference>
<dbReference type="SUPFAM" id="SSF50249">
    <property type="entry name" value="Nucleic acid-binding proteins"/>
    <property type="match status" value="1"/>
</dbReference>
<name>A0ABU7REI8_9BACT</name>
<dbReference type="PROSITE" id="PS51857">
    <property type="entry name" value="CSD_2"/>
    <property type="match status" value="1"/>
</dbReference>